<sequence>MARSKDDVGRFLYWSERRIRGIARDNGITLGRWKLTSVSPPSTVGPVPLPQASFSAPAQETDRRDMTIRVRKALKARTVVRFDSPPPTDFAEGVGRIEFARFIGGPEQDKGVLLHTHTSSPDGRRVDVILFGSLDNTPDFRTTDAAVVGWTSSAWMAVSQFMEGFRPDSINFWGSTEEAAFEVLKIALNQGCTGPDSEHAGRPWTRGFTLGRAENCEWFAEIYADIVLDHDTWADLLWNEGLDGPERILIGAPVWVRTASPQAVVRYTELRARGEDQRRWSLPIRRRARTDVHPITAPAEAIPPGTEPSTEPEQVN</sequence>
<evidence type="ECO:0000256" key="1">
    <source>
        <dbReference type="SAM" id="MobiDB-lite"/>
    </source>
</evidence>
<dbReference type="eggNOG" id="ENOG5032FR2">
    <property type="taxonomic scope" value="Bacteria"/>
</dbReference>
<dbReference type="PATRIC" id="fig|1348663.4.peg.2491"/>
<dbReference type="AlphaFoldDB" id="A0A066YWU2"/>
<organism evidence="2 3">
    <name type="scientific">Kitasatospora cheerisanensis KCTC 2395</name>
    <dbReference type="NCBI Taxonomy" id="1348663"/>
    <lineage>
        <taxon>Bacteria</taxon>
        <taxon>Bacillati</taxon>
        <taxon>Actinomycetota</taxon>
        <taxon>Actinomycetes</taxon>
        <taxon>Kitasatosporales</taxon>
        <taxon>Streptomycetaceae</taxon>
        <taxon>Kitasatospora</taxon>
    </lineage>
</organism>
<keyword evidence="3" id="KW-1185">Reference proteome</keyword>
<protein>
    <submittedName>
        <fullName evidence="2">Uncharacterized protein</fullName>
    </submittedName>
</protein>
<evidence type="ECO:0000313" key="3">
    <source>
        <dbReference type="Proteomes" id="UP000027178"/>
    </source>
</evidence>
<gene>
    <name evidence="2" type="ORF">KCH_25760</name>
</gene>
<accession>A0A066YWU2</accession>
<feature type="region of interest" description="Disordered" evidence="1">
    <location>
        <begin position="293"/>
        <end position="316"/>
    </location>
</feature>
<dbReference type="HOGENOM" id="CLU_948779_0_0_11"/>
<reference evidence="2 3" key="1">
    <citation type="submission" date="2014-05" db="EMBL/GenBank/DDBJ databases">
        <title>Draft Genome Sequence of Kitasatospora cheerisanensis KCTC 2395.</title>
        <authorList>
            <person name="Nam D.H."/>
        </authorList>
    </citation>
    <scope>NUCLEOTIDE SEQUENCE [LARGE SCALE GENOMIC DNA]</scope>
    <source>
        <strain evidence="2 3">KCTC 2395</strain>
    </source>
</reference>
<comment type="caution">
    <text evidence="2">The sequence shown here is derived from an EMBL/GenBank/DDBJ whole genome shotgun (WGS) entry which is preliminary data.</text>
</comment>
<dbReference type="RefSeq" id="WP_035862502.1">
    <property type="nucleotide sequence ID" value="NZ_KK853997.1"/>
</dbReference>
<dbReference type="EMBL" id="JNBY01000080">
    <property type="protein sequence ID" value="KDN85667.1"/>
    <property type="molecule type" value="Genomic_DNA"/>
</dbReference>
<dbReference type="Proteomes" id="UP000027178">
    <property type="component" value="Unassembled WGS sequence"/>
</dbReference>
<evidence type="ECO:0000313" key="2">
    <source>
        <dbReference type="EMBL" id="KDN85667.1"/>
    </source>
</evidence>
<feature type="compositionally biased region" description="Polar residues" evidence="1">
    <location>
        <begin position="307"/>
        <end position="316"/>
    </location>
</feature>
<proteinExistence type="predicted"/>
<name>A0A066YWU2_9ACTN</name>
<feature type="region of interest" description="Disordered" evidence="1">
    <location>
        <begin position="40"/>
        <end position="62"/>
    </location>
</feature>
<dbReference type="OrthoDB" id="3385464at2"/>